<feature type="binding site" evidence="9">
    <location>
        <begin position="29"/>
        <end position="36"/>
    </location>
    <ligand>
        <name>ATP</name>
        <dbReference type="ChEBI" id="CHEBI:30616"/>
    </ligand>
</feature>
<dbReference type="InterPro" id="IPR027417">
    <property type="entry name" value="P-loop_NTPase"/>
</dbReference>
<dbReference type="InterPro" id="IPR018078">
    <property type="entry name" value="DNA-binding_RecF_CS"/>
</dbReference>
<keyword evidence="6 9" id="KW-0547">Nucleotide-binding</keyword>
<dbReference type="GO" id="GO:0005737">
    <property type="term" value="C:cytoplasm"/>
    <property type="evidence" value="ECO:0007669"/>
    <property type="project" value="UniProtKB-SubCell"/>
</dbReference>
<dbReference type="PANTHER" id="PTHR32182:SF0">
    <property type="entry name" value="DNA REPLICATION AND REPAIR PROTEIN RECF"/>
    <property type="match status" value="1"/>
</dbReference>
<dbReference type="NCBIfam" id="TIGR00611">
    <property type="entry name" value="recf"/>
    <property type="match status" value="1"/>
</dbReference>
<evidence type="ECO:0000259" key="11">
    <source>
        <dbReference type="Pfam" id="PF02463"/>
    </source>
</evidence>
<dbReference type="GO" id="GO:0005524">
    <property type="term" value="F:ATP binding"/>
    <property type="evidence" value="ECO:0007669"/>
    <property type="project" value="UniProtKB-UniRule"/>
</dbReference>
<dbReference type="HAMAP" id="MF_00365">
    <property type="entry name" value="RecF"/>
    <property type="match status" value="1"/>
</dbReference>
<organism evidence="12 13">
    <name type="scientific">Pyrinomonas methylaliphatogenes</name>
    <dbReference type="NCBI Taxonomy" id="454194"/>
    <lineage>
        <taxon>Bacteria</taxon>
        <taxon>Pseudomonadati</taxon>
        <taxon>Acidobacteriota</taxon>
        <taxon>Blastocatellia</taxon>
        <taxon>Blastocatellales</taxon>
        <taxon>Pyrinomonadaceae</taxon>
        <taxon>Pyrinomonas</taxon>
    </lineage>
</organism>
<evidence type="ECO:0000256" key="5">
    <source>
        <dbReference type="ARBA" id="ARBA00022705"/>
    </source>
</evidence>
<dbReference type="GO" id="GO:0006260">
    <property type="term" value="P:DNA replication"/>
    <property type="evidence" value="ECO:0007669"/>
    <property type="project" value="UniProtKB-UniRule"/>
</dbReference>
<evidence type="ECO:0000256" key="10">
    <source>
        <dbReference type="RuleBase" id="RU000578"/>
    </source>
</evidence>
<evidence type="ECO:0000313" key="12">
    <source>
        <dbReference type="EMBL" id="CDM66782.1"/>
    </source>
</evidence>
<evidence type="ECO:0000256" key="7">
    <source>
        <dbReference type="ARBA" id="ARBA00022840"/>
    </source>
</evidence>
<evidence type="ECO:0000256" key="2">
    <source>
        <dbReference type="ARBA" id="ARBA00008016"/>
    </source>
</evidence>
<evidence type="ECO:0000256" key="6">
    <source>
        <dbReference type="ARBA" id="ARBA00022741"/>
    </source>
</evidence>
<dbReference type="InterPro" id="IPR001238">
    <property type="entry name" value="DNA-binding_RecF"/>
</dbReference>
<gene>
    <name evidence="9" type="primary">recF</name>
    <name evidence="12" type="ORF">PYK22_02820</name>
</gene>
<sequence>MLLESLEVHQFRNLSGKVFWHSNLNIIYGDNGQGKTNWLEAIYLLATSKSFRTSRPQETIRFGANLAFVRGRVRQSEAVSRDLQVTLQGNSKLLFVNGKKEQTSAYLGQLQVIAFTADELEVVRGAPEARRRFLDRGVLALHHAYIQTLADYNQVLRQKNRLLQEVAEGRLAVERARELLLPWNEQLAELGTEIHCARIDYVKRLNAVFEKKLFGREEVTIRYLSSLEGKGDLSDYRLLLTERLNLRLPAEIAAGCALVGPHRDDLEILFDGRDIRAYGSAGQQRSALILLDLAALSVYHSWCGEYPLFLIDDIDAELDRKRIGHLLEYLEGRTQTFITTSKADLIRGYSSDQQVALYEVKEGLIVPSSSEGVRAASQMEGVFRSLS</sequence>
<keyword evidence="8 9" id="KW-0238">DNA-binding</keyword>
<comment type="similarity">
    <text evidence="2 9 10">Belongs to the RecF family.</text>
</comment>
<keyword evidence="4 9" id="KW-0963">Cytoplasm</keyword>
<dbReference type="Gene3D" id="3.40.50.300">
    <property type="entry name" value="P-loop containing nucleotide triphosphate hydrolases"/>
    <property type="match status" value="1"/>
</dbReference>
<keyword evidence="5 9" id="KW-0235">DNA replication</keyword>
<evidence type="ECO:0000256" key="8">
    <source>
        <dbReference type="ARBA" id="ARBA00023125"/>
    </source>
</evidence>
<dbReference type="Pfam" id="PF02463">
    <property type="entry name" value="SMC_N"/>
    <property type="match status" value="1"/>
</dbReference>
<reference evidence="12 13" key="1">
    <citation type="submission" date="2013-12" db="EMBL/GenBank/DDBJ databases">
        <authorList>
            <person name="Stott M."/>
        </authorList>
    </citation>
    <scope>NUCLEOTIDE SEQUENCE [LARGE SCALE GENOMIC DNA]</scope>
    <source>
        <strain evidence="12 13">K22</strain>
    </source>
</reference>
<evidence type="ECO:0000256" key="9">
    <source>
        <dbReference type="HAMAP-Rule" id="MF_00365"/>
    </source>
</evidence>
<dbReference type="InterPro" id="IPR042174">
    <property type="entry name" value="RecF_2"/>
</dbReference>
<dbReference type="STRING" id="454194.PYK22_02820"/>
<dbReference type="GO" id="GO:0006302">
    <property type="term" value="P:double-strand break repair"/>
    <property type="evidence" value="ECO:0007669"/>
    <property type="project" value="TreeGrafter"/>
</dbReference>
<evidence type="ECO:0000313" key="13">
    <source>
        <dbReference type="Proteomes" id="UP000031518"/>
    </source>
</evidence>
<comment type="function">
    <text evidence="9 10">The RecF protein is involved in DNA metabolism; it is required for DNA replication and normal SOS inducibility. RecF binds preferentially to single-stranded, linear DNA. It also seems to bind ATP.</text>
</comment>
<dbReference type="Gene3D" id="1.20.1050.90">
    <property type="entry name" value="RecF/RecN/SMC, N-terminal domain"/>
    <property type="match status" value="1"/>
</dbReference>
<feature type="domain" description="RecF/RecN/SMC N-terminal" evidence="11">
    <location>
        <begin position="3"/>
        <end position="363"/>
    </location>
</feature>
<keyword evidence="9 10" id="KW-0227">DNA damage</keyword>
<evidence type="ECO:0000256" key="3">
    <source>
        <dbReference type="ARBA" id="ARBA00020170"/>
    </source>
</evidence>
<keyword evidence="7 9" id="KW-0067">ATP-binding</keyword>
<proteinExistence type="inferred from homology"/>
<dbReference type="GO" id="GO:0003697">
    <property type="term" value="F:single-stranded DNA binding"/>
    <property type="evidence" value="ECO:0007669"/>
    <property type="project" value="UniProtKB-UniRule"/>
</dbReference>
<dbReference type="PROSITE" id="PS00618">
    <property type="entry name" value="RECF_2"/>
    <property type="match status" value="1"/>
</dbReference>
<dbReference type="GO" id="GO:0000731">
    <property type="term" value="P:DNA synthesis involved in DNA repair"/>
    <property type="evidence" value="ECO:0007669"/>
    <property type="project" value="TreeGrafter"/>
</dbReference>
<protein>
    <recommendedName>
        <fullName evidence="3 9">DNA replication and repair protein RecF</fullName>
    </recommendedName>
</protein>
<evidence type="ECO:0000256" key="1">
    <source>
        <dbReference type="ARBA" id="ARBA00004496"/>
    </source>
</evidence>
<keyword evidence="9 10" id="KW-0742">SOS response</keyword>
<dbReference type="SUPFAM" id="SSF52540">
    <property type="entry name" value="P-loop containing nucleoside triphosphate hydrolases"/>
    <property type="match status" value="1"/>
</dbReference>
<accession>A0A0B6X1A6</accession>
<name>A0A0B6X1A6_9BACT</name>
<dbReference type="PANTHER" id="PTHR32182">
    <property type="entry name" value="DNA REPLICATION AND REPAIR PROTEIN RECF"/>
    <property type="match status" value="1"/>
</dbReference>
<dbReference type="Proteomes" id="UP000031518">
    <property type="component" value="Unassembled WGS sequence"/>
</dbReference>
<keyword evidence="13" id="KW-1185">Reference proteome</keyword>
<dbReference type="AlphaFoldDB" id="A0A0B6X1A6"/>
<dbReference type="OrthoDB" id="9803889at2"/>
<dbReference type="InterPro" id="IPR003395">
    <property type="entry name" value="RecF/RecN/SMC_N"/>
</dbReference>
<dbReference type="RefSeq" id="WP_041978233.1">
    <property type="nucleotide sequence ID" value="NZ_CBXV010000008.1"/>
</dbReference>
<comment type="subcellular location">
    <subcellularLocation>
        <location evidence="1 9 10">Cytoplasm</location>
    </subcellularLocation>
</comment>
<keyword evidence="9 10" id="KW-0234">DNA repair</keyword>
<dbReference type="EMBL" id="CBXV010000008">
    <property type="protein sequence ID" value="CDM66782.1"/>
    <property type="molecule type" value="Genomic_DNA"/>
</dbReference>
<evidence type="ECO:0000256" key="4">
    <source>
        <dbReference type="ARBA" id="ARBA00022490"/>
    </source>
</evidence>
<dbReference type="GO" id="GO:0009432">
    <property type="term" value="P:SOS response"/>
    <property type="evidence" value="ECO:0007669"/>
    <property type="project" value="UniProtKB-UniRule"/>
</dbReference>
<reference evidence="12 13" key="2">
    <citation type="submission" date="2015-01" db="EMBL/GenBank/DDBJ databases">
        <title>Complete genome sequence of Pyrinomonas methylaliphatogenes type strain K22T.</title>
        <authorList>
            <person name="Lee K.C.Y."/>
            <person name="Power J.F."/>
            <person name="Dunfield P.F."/>
            <person name="Morgan X.C."/>
            <person name="Huttenhower C."/>
            <person name="Stott M.B."/>
        </authorList>
    </citation>
    <scope>NUCLEOTIDE SEQUENCE [LARGE SCALE GENOMIC DNA]</scope>
    <source>
        <strain evidence="12 13">K22</strain>
    </source>
</reference>